<dbReference type="EMBL" id="CP014230">
    <property type="protein sequence ID" value="AMD93963.1"/>
    <property type="molecule type" value="Genomic_DNA"/>
</dbReference>
<evidence type="ECO:0000259" key="5">
    <source>
        <dbReference type="PROSITE" id="PS51192"/>
    </source>
</evidence>
<dbReference type="InterPro" id="IPR014001">
    <property type="entry name" value="Helicase_ATP-bd"/>
</dbReference>
<evidence type="ECO:0000313" key="7">
    <source>
        <dbReference type="Proteomes" id="UP000063964"/>
    </source>
</evidence>
<dbReference type="Pfam" id="PF04851">
    <property type="entry name" value="ResIII"/>
    <property type="match status" value="1"/>
</dbReference>
<keyword evidence="4" id="KW-0067">ATP-binding</keyword>
<dbReference type="Proteomes" id="UP000063964">
    <property type="component" value="Chromosome"/>
</dbReference>
<dbReference type="InterPro" id="IPR006935">
    <property type="entry name" value="Helicase/UvrB_N"/>
</dbReference>
<keyword evidence="6" id="KW-0540">Nuclease</keyword>
<feature type="domain" description="Helicase ATP-binding" evidence="5">
    <location>
        <begin position="110"/>
        <end position="258"/>
    </location>
</feature>
<keyword evidence="2" id="KW-0378">Hydrolase</keyword>
<dbReference type="GO" id="GO:0005524">
    <property type="term" value="F:ATP binding"/>
    <property type="evidence" value="ECO:0007669"/>
    <property type="project" value="UniProtKB-KW"/>
</dbReference>
<evidence type="ECO:0000256" key="4">
    <source>
        <dbReference type="ARBA" id="ARBA00022840"/>
    </source>
</evidence>
<dbReference type="InterPro" id="IPR027417">
    <property type="entry name" value="P-loop_NTPase"/>
</dbReference>
<keyword evidence="7" id="KW-1185">Reference proteome</keyword>
<dbReference type="SMART" id="SM00487">
    <property type="entry name" value="DEXDc"/>
    <property type="match status" value="1"/>
</dbReference>
<dbReference type="PROSITE" id="PS51192">
    <property type="entry name" value="HELICASE_ATP_BIND_1"/>
    <property type="match status" value="1"/>
</dbReference>
<dbReference type="CDD" id="cd18785">
    <property type="entry name" value="SF2_C"/>
    <property type="match status" value="1"/>
</dbReference>
<dbReference type="KEGG" id="doa:AXF15_01570"/>
<evidence type="ECO:0000256" key="1">
    <source>
        <dbReference type="ARBA" id="ARBA00022741"/>
    </source>
</evidence>
<dbReference type="STRING" id="888061.AXF15_01570"/>
<dbReference type="GO" id="GO:0003677">
    <property type="term" value="F:DNA binding"/>
    <property type="evidence" value="ECO:0007669"/>
    <property type="project" value="InterPro"/>
</dbReference>
<keyword evidence="3" id="KW-0347">Helicase</keyword>
<keyword evidence="6" id="KW-0255">Endonuclease</keyword>
<dbReference type="Gene3D" id="3.40.50.300">
    <property type="entry name" value="P-loop containing nucleotide triphosphate hydrolases"/>
    <property type="match status" value="2"/>
</dbReference>
<dbReference type="PANTHER" id="PTHR11274:SF0">
    <property type="entry name" value="GENERAL TRANSCRIPTION AND DNA REPAIR FACTOR IIH HELICASE SUBUNIT XPB"/>
    <property type="match status" value="1"/>
</dbReference>
<evidence type="ECO:0000313" key="6">
    <source>
        <dbReference type="EMBL" id="AMD93963.1"/>
    </source>
</evidence>
<dbReference type="PANTHER" id="PTHR11274">
    <property type="entry name" value="RAD25/XP-B DNA REPAIR HELICASE"/>
    <property type="match status" value="1"/>
</dbReference>
<gene>
    <name evidence="6" type="ORF">AXF15_01570</name>
</gene>
<dbReference type="GO" id="GO:0004519">
    <property type="term" value="F:endonuclease activity"/>
    <property type="evidence" value="ECO:0007669"/>
    <property type="project" value="UniProtKB-KW"/>
</dbReference>
<dbReference type="InterPro" id="IPR050615">
    <property type="entry name" value="ATP-dep_DNA_Helicase"/>
</dbReference>
<dbReference type="GO" id="GO:0016787">
    <property type="term" value="F:hydrolase activity"/>
    <property type="evidence" value="ECO:0007669"/>
    <property type="project" value="UniProtKB-KW"/>
</dbReference>
<protein>
    <submittedName>
        <fullName evidence="6">Restriction endonuclease subunit R</fullName>
    </submittedName>
</protein>
<dbReference type="OrthoDB" id="9804086at2"/>
<keyword evidence="1" id="KW-0547">Nucleotide-binding</keyword>
<organism evidence="6 7">
    <name type="scientific">Desulfomicrobium orale DSM 12838</name>
    <dbReference type="NCBI Taxonomy" id="888061"/>
    <lineage>
        <taxon>Bacteria</taxon>
        <taxon>Pseudomonadati</taxon>
        <taxon>Thermodesulfobacteriota</taxon>
        <taxon>Desulfovibrionia</taxon>
        <taxon>Desulfovibrionales</taxon>
        <taxon>Desulfomicrobiaceae</taxon>
        <taxon>Desulfomicrobium</taxon>
    </lineage>
</organism>
<proteinExistence type="predicted"/>
<sequence>MLCRISHKLFLSDVPEQVKSRVMAELTLENPRWLENLKMGRRNYRVSRHLKLYSTRTCGGLILPRGYGGRLARICAECGEEVEYRDERRTLPEVDFHFHGELRPYQSEACAAMLRRRFGTLCAPTGAGKTVCGLYLIARRRQPTLVVVHTRDLAMQWVERVEEFLGIPGREVGMIGGGRDKVGQAVTVATVQSVYSRARELKKRIGHLVVDECHRAPSRTFTAAVTAFDCAYSLGLSATPYRRDGLTPLIFWHLGEMHARIDSAALMDSGAILRPEIRIHQTMFHSERDPVEEYAGIIADLTLDADRNALIVDELAGEIRSGRGVSLVLSDRKGHCHALRELLLARHGLDGTVLTGDTPLPGRRKMAACIQAGSVRVVFATGQLIGEGFDASNLGSLFLATPVKFGGRLIQYLGRILRPSSGKTRATVHDFVDCRVGVLEAAARARAEVYAGMAGEGPE</sequence>
<dbReference type="SUPFAM" id="SSF52540">
    <property type="entry name" value="P-loop containing nucleoside triphosphate hydrolases"/>
    <property type="match status" value="2"/>
</dbReference>
<evidence type="ECO:0000256" key="3">
    <source>
        <dbReference type="ARBA" id="ARBA00022806"/>
    </source>
</evidence>
<dbReference type="GO" id="GO:0004386">
    <property type="term" value="F:helicase activity"/>
    <property type="evidence" value="ECO:0007669"/>
    <property type="project" value="UniProtKB-KW"/>
</dbReference>
<dbReference type="CDD" id="cd17926">
    <property type="entry name" value="DEXHc_RE"/>
    <property type="match status" value="1"/>
</dbReference>
<accession>A0A109WC40</accession>
<name>A0A109WC40_9BACT</name>
<reference evidence="7" key="1">
    <citation type="submission" date="2016-02" db="EMBL/GenBank/DDBJ databases">
        <authorList>
            <person name="Holder M.E."/>
            <person name="Ajami N.J."/>
            <person name="Petrosino J.F."/>
        </authorList>
    </citation>
    <scope>NUCLEOTIDE SEQUENCE [LARGE SCALE GENOMIC DNA]</scope>
    <source>
        <strain evidence="7">DSM 12838</strain>
    </source>
</reference>
<evidence type="ECO:0000256" key="2">
    <source>
        <dbReference type="ARBA" id="ARBA00022801"/>
    </source>
</evidence>
<dbReference type="AlphaFoldDB" id="A0A109WC40"/>